<feature type="domain" description="K Homology" evidence="4">
    <location>
        <begin position="298"/>
        <end position="372"/>
    </location>
</feature>
<feature type="domain" description="K Homology" evidence="4">
    <location>
        <begin position="94"/>
        <end position="163"/>
    </location>
</feature>
<evidence type="ECO:0000256" key="1">
    <source>
        <dbReference type="ARBA" id="ARBA00022737"/>
    </source>
</evidence>
<sequence>MSDADTGEPPAKKNFADALAKAKAIAEKIKGKRQSVDGAPTGMGMGMGMGVGMGVGMGMAPVSAMAVGGVAAPPAIHHVVWNEPLELKDVDASSIVTVEMTVPGAHVGRIIGRGGETINRLQNQSGSRIQVAQDLGQPMRPCTLTGVPDSVQRAKVLIEEIVREHMQPFGPGAGGPGGNASGPTTASLMASAYGTAPDGDGADPNANAETETMMVPAERAGFLIGRGGETINMIQTRSGARLKMVQEDPHAAERLLYMMGDAEAIKRARELVADLLAEKPSAPQEAPPMPTSYDENNRHLRLKIEVPGVAAGRVIGRGGETIRRIEADTGCRIQFDQADGVGLGPNDARIATLTGNQDAIEAAEQAIVGIIRDAERPDAGPPSRRADSRPTDTIAIPAERAGFIIGKGGETIRSIQDQTGVHLELDRNSEAGNEKIFIIRGNPDQIEHCKMVIRDMLARRESGPGGPRGGPHRSSYGGPPPGYFPPGGPPPGPGGYPGYNMYPGPPRPGFGGPPPPGGPGGAPPPPSSGGPPTEGAAPADQATAAPGAHSEASSNTAAAQQQPPPPQQQYHQHPPPQQNYPSHYQQPPPQQYGYQAQPQYGAPAPGYPTHEQYMQYKDWYNAQGYYGVPPTGYAAPQAATATTTVDANAAAAAAAAWAAQRQAQQQAQAQAQQQSQPPASDAAGSSASA</sequence>
<dbReference type="PANTHER" id="PTHR10288">
    <property type="entry name" value="KH DOMAIN CONTAINING RNA BINDING PROTEIN"/>
    <property type="match status" value="1"/>
</dbReference>
<dbReference type="SMART" id="SM00322">
    <property type="entry name" value="KH"/>
    <property type="match status" value="4"/>
</dbReference>
<feature type="domain" description="K Homology" evidence="4">
    <location>
        <begin position="207"/>
        <end position="277"/>
    </location>
</feature>
<proteinExistence type="predicted"/>
<dbReference type="GeneID" id="5894549"/>
<dbReference type="GO" id="GO:0003729">
    <property type="term" value="F:mRNA binding"/>
    <property type="evidence" value="ECO:0000318"/>
    <property type="project" value="GO_Central"/>
</dbReference>
<dbReference type="InParanoid" id="A9V9F1"/>
<evidence type="ECO:0000259" key="4">
    <source>
        <dbReference type="SMART" id="SM00322"/>
    </source>
</evidence>
<organism evidence="5 6">
    <name type="scientific">Monosiga brevicollis</name>
    <name type="common">Choanoflagellate</name>
    <dbReference type="NCBI Taxonomy" id="81824"/>
    <lineage>
        <taxon>Eukaryota</taxon>
        <taxon>Choanoflagellata</taxon>
        <taxon>Craspedida</taxon>
        <taxon>Salpingoecidae</taxon>
        <taxon>Monosiga</taxon>
    </lineage>
</organism>
<accession>A9V9F1</accession>
<feature type="compositionally biased region" description="Low complexity" evidence="3">
    <location>
        <begin position="579"/>
        <end position="608"/>
    </location>
</feature>
<dbReference type="Pfam" id="PF00013">
    <property type="entry name" value="KH_1"/>
    <property type="match status" value="4"/>
</dbReference>
<evidence type="ECO:0000313" key="6">
    <source>
        <dbReference type="Proteomes" id="UP000001357"/>
    </source>
</evidence>
<keyword evidence="2" id="KW-0694">RNA-binding</keyword>
<dbReference type="PROSITE" id="PS50084">
    <property type="entry name" value="KH_TYPE_1"/>
    <property type="match status" value="4"/>
</dbReference>
<dbReference type="CDD" id="cd22396">
    <property type="entry name" value="KH-I_FUBP_rpt1"/>
    <property type="match status" value="1"/>
</dbReference>
<name>A9V9F1_MONBE</name>
<feature type="region of interest" description="Disordered" evidence="3">
    <location>
        <begin position="658"/>
        <end position="689"/>
    </location>
</feature>
<feature type="compositionally biased region" description="Pro residues" evidence="3">
    <location>
        <begin position="562"/>
        <end position="578"/>
    </location>
</feature>
<gene>
    <name evidence="5" type="ORF">MONBRDRAFT_34093</name>
</gene>
<evidence type="ECO:0000256" key="2">
    <source>
        <dbReference type="PROSITE-ProRule" id="PRU00117"/>
    </source>
</evidence>
<dbReference type="RefSeq" id="XP_001749328.1">
    <property type="nucleotide sequence ID" value="XM_001749276.1"/>
</dbReference>
<keyword evidence="6" id="KW-1185">Reference proteome</keyword>
<dbReference type="InterPro" id="IPR004087">
    <property type="entry name" value="KH_dom"/>
</dbReference>
<feature type="compositionally biased region" description="Pro residues" evidence="3">
    <location>
        <begin position="503"/>
        <end position="529"/>
    </location>
</feature>
<reference evidence="5 6" key="1">
    <citation type="journal article" date="2008" name="Nature">
        <title>The genome of the choanoflagellate Monosiga brevicollis and the origin of metazoans.</title>
        <authorList>
            <consortium name="JGI Sequencing"/>
            <person name="King N."/>
            <person name="Westbrook M.J."/>
            <person name="Young S.L."/>
            <person name="Kuo A."/>
            <person name="Abedin M."/>
            <person name="Chapman J."/>
            <person name="Fairclough S."/>
            <person name="Hellsten U."/>
            <person name="Isogai Y."/>
            <person name="Letunic I."/>
            <person name="Marr M."/>
            <person name="Pincus D."/>
            <person name="Putnam N."/>
            <person name="Rokas A."/>
            <person name="Wright K.J."/>
            <person name="Zuzow R."/>
            <person name="Dirks W."/>
            <person name="Good M."/>
            <person name="Goodstein D."/>
            <person name="Lemons D."/>
            <person name="Li W."/>
            <person name="Lyons J.B."/>
            <person name="Morris A."/>
            <person name="Nichols S."/>
            <person name="Richter D.J."/>
            <person name="Salamov A."/>
            <person name="Bork P."/>
            <person name="Lim W.A."/>
            <person name="Manning G."/>
            <person name="Miller W.T."/>
            <person name="McGinnis W."/>
            <person name="Shapiro H."/>
            <person name="Tjian R."/>
            <person name="Grigoriev I.V."/>
            <person name="Rokhsar D."/>
        </authorList>
    </citation>
    <scope>NUCLEOTIDE SEQUENCE [LARGE SCALE GENOMIC DNA]</scope>
    <source>
        <strain evidence="6">MX1 / ATCC 50154</strain>
    </source>
</reference>
<dbReference type="EMBL" id="CH991570">
    <property type="protein sequence ID" value="EDQ85849.1"/>
    <property type="molecule type" value="Genomic_DNA"/>
</dbReference>
<feature type="compositionally biased region" description="Pro residues" evidence="3">
    <location>
        <begin position="478"/>
        <end position="494"/>
    </location>
</feature>
<dbReference type="GO" id="GO:0005737">
    <property type="term" value="C:cytoplasm"/>
    <property type="evidence" value="ECO:0000318"/>
    <property type="project" value="GO_Central"/>
</dbReference>
<feature type="region of interest" description="Disordered" evidence="3">
    <location>
        <begin position="459"/>
        <end position="610"/>
    </location>
</feature>
<feature type="compositionally biased region" description="Low complexity" evidence="3">
    <location>
        <begin position="530"/>
        <end position="548"/>
    </location>
</feature>
<dbReference type="Proteomes" id="UP000001357">
    <property type="component" value="Unassembled WGS sequence"/>
</dbReference>
<dbReference type="FunCoup" id="A9V9F1">
    <property type="interactions" value="2113"/>
</dbReference>
<dbReference type="InterPro" id="IPR036612">
    <property type="entry name" value="KH_dom_type_1_sf"/>
</dbReference>
<dbReference type="Gene3D" id="3.30.1370.10">
    <property type="entry name" value="K Homology domain, type 1"/>
    <property type="match status" value="4"/>
</dbReference>
<feature type="compositionally biased region" description="Gly residues" evidence="3">
    <location>
        <begin position="171"/>
        <end position="180"/>
    </location>
</feature>
<dbReference type="AlphaFoldDB" id="A9V9F1"/>
<feature type="domain" description="K Homology" evidence="4">
    <location>
        <begin position="388"/>
        <end position="458"/>
    </location>
</feature>
<dbReference type="GO" id="GO:0010468">
    <property type="term" value="P:regulation of gene expression"/>
    <property type="evidence" value="ECO:0000318"/>
    <property type="project" value="GO_Central"/>
</dbReference>
<dbReference type="eggNOG" id="KOG1676">
    <property type="taxonomic scope" value="Eukaryota"/>
</dbReference>
<feature type="region of interest" description="Disordered" evidence="3">
    <location>
        <begin position="167"/>
        <end position="206"/>
    </location>
</feature>
<dbReference type="OMA" id="QPWGPYG"/>
<dbReference type="KEGG" id="mbr:MONBRDRAFT_34093"/>
<keyword evidence="1" id="KW-0677">Repeat</keyword>
<dbReference type="GO" id="GO:0005634">
    <property type="term" value="C:nucleus"/>
    <property type="evidence" value="ECO:0000318"/>
    <property type="project" value="GO_Central"/>
</dbReference>
<dbReference type="SUPFAM" id="SSF54791">
    <property type="entry name" value="Eukaryotic type KH-domain (KH-domain type I)"/>
    <property type="match status" value="4"/>
</dbReference>
<protein>
    <recommendedName>
        <fullName evidence="4">K Homology domain-containing protein</fullName>
    </recommendedName>
</protein>
<evidence type="ECO:0000313" key="5">
    <source>
        <dbReference type="EMBL" id="EDQ85849.1"/>
    </source>
</evidence>
<dbReference type="InterPro" id="IPR004088">
    <property type="entry name" value="KH_dom_type_1"/>
</dbReference>
<evidence type="ECO:0000256" key="3">
    <source>
        <dbReference type="SAM" id="MobiDB-lite"/>
    </source>
</evidence>
<dbReference type="STRING" id="81824.A9V9F1"/>
<dbReference type="CDD" id="cd22399">
    <property type="entry name" value="KH-I_FUBP_rpt4"/>
    <property type="match status" value="1"/>
</dbReference>